<feature type="region of interest" description="Disordered" evidence="1">
    <location>
        <begin position="94"/>
        <end position="129"/>
    </location>
</feature>
<dbReference type="Proteomes" id="UP001218188">
    <property type="component" value="Unassembled WGS sequence"/>
</dbReference>
<gene>
    <name evidence="2" type="ORF">C8F04DRAFT_1269753</name>
</gene>
<accession>A0AAD6SD26</accession>
<sequence length="395" mass="44710">MTGADLEKETARTIRASAISTRFRKGNTKNIVRGHQPPKKELVQNNVLRGGRWWNGIKLTRYASKPRLLCLATERPPCPLNAPALFVLIATERRHPLPPSSPPPSSSPRRSPSPLPRASSPDFPAYVMPGPAAEKALRKEQEPGRKQLNRKIVKLEKKLARDPGNAVLQAELQHAREDYQDDYGAFIADKHWKKFDAERTRLLEARKTVATTGLLFPTSNGIYRLNQAYRFYYDGRQALFDKYDVDIEPKDRHSYAIGMKLEAVFHYLRLAAQARGDQDTMKRLALESFTIDLSNPYPQGDKRRADLEATYREHLRYFARSGYTVDSPLGTETKTNFQWTCHPDPDRDGFESVILNYTRGRSFKDTLEDFADDACKEAGVLPAALFYGSAAPVAV</sequence>
<protein>
    <submittedName>
        <fullName evidence="2">Uncharacterized protein</fullName>
    </submittedName>
</protein>
<keyword evidence="3" id="KW-1185">Reference proteome</keyword>
<evidence type="ECO:0000313" key="2">
    <source>
        <dbReference type="EMBL" id="KAJ7025007.1"/>
    </source>
</evidence>
<comment type="caution">
    <text evidence="2">The sequence shown here is derived from an EMBL/GenBank/DDBJ whole genome shotgun (WGS) entry which is preliminary data.</text>
</comment>
<proteinExistence type="predicted"/>
<feature type="compositionally biased region" description="Pro residues" evidence="1">
    <location>
        <begin position="97"/>
        <end position="115"/>
    </location>
</feature>
<name>A0AAD6SD26_9AGAR</name>
<organism evidence="2 3">
    <name type="scientific">Mycena alexandri</name>
    <dbReference type="NCBI Taxonomy" id="1745969"/>
    <lineage>
        <taxon>Eukaryota</taxon>
        <taxon>Fungi</taxon>
        <taxon>Dikarya</taxon>
        <taxon>Basidiomycota</taxon>
        <taxon>Agaricomycotina</taxon>
        <taxon>Agaricomycetes</taxon>
        <taxon>Agaricomycetidae</taxon>
        <taxon>Agaricales</taxon>
        <taxon>Marasmiineae</taxon>
        <taxon>Mycenaceae</taxon>
        <taxon>Mycena</taxon>
    </lineage>
</organism>
<evidence type="ECO:0000313" key="3">
    <source>
        <dbReference type="Proteomes" id="UP001218188"/>
    </source>
</evidence>
<reference evidence="2" key="1">
    <citation type="submission" date="2023-03" db="EMBL/GenBank/DDBJ databases">
        <title>Massive genome expansion in bonnet fungi (Mycena s.s.) driven by repeated elements and novel gene families across ecological guilds.</title>
        <authorList>
            <consortium name="Lawrence Berkeley National Laboratory"/>
            <person name="Harder C.B."/>
            <person name="Miyauchi S."/>
            <person name="Viragh M."/>
            <person name="Kuo A."/>
            <person name="Thoen E."/>
            <person name="Andreopoulos B."/>
            <person name="Lu D."/>
            <person name="Skrede I."/>
            <person name="Drula E."/>
            <person name="Henrissat B."/>
            <person name="Morin E."/>
            <person name="Kohler A."/>
            <person name="Barry K."/>
            <person name="LaButti K."/>
            <person name="Morin E."/>
            <person name="Salamov A."/>
            <person name="Lipzen A."/>
            <person name="Mereny Z."/>
            <person name="Hegedus B."/>
            <person name="Baldrian P."/>
            <person name="Stursova M."/>
            <person name="Weitz H."/>
            <person name="Taylor A."/>
            <person name="Grigoriev I.V."/>
            <person name="Nagy L.G."/>
            <person name="Martin F."/>
            <person name="Kauserud H."/>
        </authorList>
    </citation>
    <scope>NUCLEOTIDE SEQUENCE</scope>
    <source>
        <strain evidence="2">CBHHK200</strain>
    </source>
</reference>
<dbReference type="AlphaFoldDB" id="A0AAD6SD26"/>
<dbReference type="EMBL" id="JARJCM010000161">
    <property type="protein sequence ID" value="KAJ7025007.1"/>
    <property type="molecule type" value="Genomic_DNA"/>
</dbReference>
<evidence type="ECO:0000256" key="1">
    <source>
        <dbReference type="SAM" id="MobiDB-lite"/>
    </source>
</evidence>